<evidence type="ECO:0000313" key="3">
    <source>
        <dbReference type="EMBL" id="WAR46248.1"/>
    </source>
</evidence>
<keyword evidence="3" id="KW-0808">Transferase</keyword>
<evidence type="ECO:0000256" key="1">
    <source>
        <dbReference type="SAM" id="Phobius"/>
    </source>
</evidence>
<feature type="transmembrane region" description="Helical" evidence="1">
    <location>
        <begin position="84"/>
        <end position="102"/>
    </location>
</feature>
<dbReference type="InterPro" id="IPR050640">
    <property type="entry name" value="Bact_2-comp_sensor_kinase"/>
</dbReference>
<dbReference type="Gene3D" id="3.30.565.10">
    <property type="entry name" value="Histidine kinase-like ATPase, C-terminal domain"/>
    <property type="match status" value="1"/>
</dbReference>
<feature type="transmembrane region" description="Helical" evidence="1">
    <location>
        <begin position="152"/>
        <end position="174"/>
    </location>
</feature>
<gene>
    <name evidence="3" type="ORF">NM686_006940</name>
</gene>
<name>A0ABY7GP25_9GAMM</name>
<keyword evidence="1" id="KW-1133">Transmembrane helix</keyword>
<feature type="transmembrane region" description="Helical" evidence="1">
    <location>
        <begin position="109"/>
        <end position="132"/>
    </location>
</feature>
<dbReference type="EMBL" id="CP113517">
    <property type="protein sequence ID" value="WAR46248.1"/>
    <property type="molecule type" value="Genomic_DNA"/>
</dbReference>
<dbReference type="Proteomes" id="UP001162780">
    <property type="component" value="Chromosome"/>
</dbReference>
<dbReference type="GO" id="GO:0016301">
    <property type="term" value="F:kinase activity"/>
    <property type="evidence" value="ECO:0007669"/>
    <property type="project" value="UniProtKB-KW"/>
</dbReference>
<dbReference type="PANTHER" id="PTHR34220:SF7">
    <property type="entry name" value="SENSOR HISTIDINE KINASE YPDA"/>
    <property type="match status" value="1"/>
</dbReference>
<reference evidence="3" key="1">
    <citation type="submission" date="2022-11" db="EMBL/GenBank/DDBJ databases">
        <title>Methylomonas rapida sp. nov., Carotenoid-Producing Obligate Methanotrophs with High Growth Characteristics and Biotechnological Potential.</title>
        <authorList>
            <person name="Tikhonova E.N."/>
            <person name="Suleimanov R.Z."/>
            <person name="Miroshnikov K."/>
            <person name="Oshkin I.Y."/>
            <person name="Belova S.E."/>
            <person name="Danilova O.V."/>
            <person name="Ashikhmin A."/>
            <person name="Konopkin A."/>
            <person name="But S.Y."/>
            <person name="Khmelenina V.N."/>
            <person name="Kuznetsov N."/>
            <person name="Pimenov N.V."/>
            <person name="Dedysh S.N."/>
        </authorList>
    </citation>
    <scope>NUCLEOTIDE SEQUENCE</scope>
    <source>
        <strain evidence="3">MP1</strain>
    </source>
</reference>
<keyword evidence="3" id="KW-0418">Kinase</keyword>
<dbReference type="RefSeq" id="WP_255187154.1">
    <property type="nucleotide sequence ID" value="NZ_CP113517.1"/>
</dbReference>
<accession>A0ABY7GP25</accession>
<sequence length="390" mass="44464">MQNTKERLSTLRLDESPAVRKSGQFLQLRLEDGMPPRESLFREAFRLGISYLLLAALFYGLSAYIPAPESYLHVPAAFLDHSALVEIASGLTSFFIMSIAVWRLRTNRMIHNIVICFLISAIVSIVDFILTQEFYKMLYAATNLNFSVIDNIIVLFMCWAMFFGWSCAFLTLLYSFDVRDRERQLAAVREEAFSAQMKALRYQINPHFLFNTLNSIAGLIEEGAATRAERMVLSLSTFMRTTLSLDPMHDVSLADEIALQEEYLEIERERFSDRMTFKVDMPENARDALVPSLILQPLIENAIKHGVGATSGPVEIVLSAYRTDDRLHIAVENDMPRDNAKENRRPGMGVGLRNVEERLRARFQEDAHFSSGGISPGRYRVAMELPWRQS</sequence>
<evidence type="ECO:0000313" key="4">
    <source>
        <dbReference type="Proteomes" id="UP001162780"/>
    </source>
</evidence>
<dbReference type="Pfam" id="PF06580">
    <property type="entry name" value="His_kinase"/>
    <property type="match status" value="1"/>
</dbReference>
<keyword evidence="1" id="KW-0812">Transmembrane</keyword>
<keyword evidence="1" id="KW-0472">Membrane</keyword>
<feature type="domain" description="Signal transduction histidine kinase internal region" evidence="2">
    <location>
        <begin position="195"/>
        <end position="274"/>
    </location>
</feature>
<keyword evidence="4" id="KW-1185">Reference proteome</keyword>
<evidence type="ECO:0000259" key="2">
    <source>
        <dbReference type="Pfam" id="PF06580"/>
    </source>
</evidence>
<dbReference type="InterPro" id="IPR010559">
    <property type="entry name" value="Sig_transdc_His_kin_internal"/>
</dbReference>
<protein>
    <submittedName>
        <fullName evidence="3">Histidine kinase</fullName>
    </submittedName>
</protein>
<dbReference type="PANTHER" id="PTHR34220">
    <property type="entry name" value="SENSOR HISTIDINE KINASE YPDA"/>
    <property type="match status" value="1"/>
</dbReference>
<organism evidence="3 4">
    <name type="scientific">Methylomonas rapida</name>
    <dbReference type="NCBI Taxonomy" id="2963939"/>
    <lineage>
        <taxon>Bacteria</taxon>
        <taxon>Pseudomonadati</taxon>
        <taxon>Pseudomonadota</taxon>
        <taxon>Gammaproteobacteria</taxon>
        <taxon>Methylococcales</taxon>
        <taxon>Methylococcaceae</taxon>
        <taxon>Methylomonas</taxon>
    </lineage>
</organism>
<dbReference type="InterPro" id="IPR036890">
    <property type="entry name" value="HATPase_C_sf"/>
</dbReference>
<proteinExistence type="predicted"/>
<feature type="transmembrane region" description="Helical" evidence="1">
    <location>
        <begin position="44"/>
        <end position="64"/>
    </location>
</feature>
<dbReference type="SUPFAM" id="SSF55874">
    <property type="entry name" value="ATPase domain of HSP90 chaperone/DNA topoisomerase II/histidine kinase"/>
    <property type="match status" value="1"/>
</dbReference>